<evidence type="ECO:0000259" key="21">
    <source>
        <dbReference type="SMART" id="SM00235"/>
    </source>
</evidence>
<comment type="similarity">
    <text evidence="4">Belongs to the peptidase M10A family.</text>
</comment>
<evidence type="ECO:0000256" key="3">
    <source>
        <dbReference type="ARBA" id="ARBA00004496"/>
    </source>
</evidence>
<dbReference type="InParanoid" id="A0A6L2PLT1"/>
<dbReference type="EC" id="3.4.24.80" evidence="5"/>
<dbReference type="AlphaFoldDB" id="A0A6L2PLT1"/>
<evidence type="ECO:0000256" key="15">
    <source>
        <dbReference type="ARBA" id="ARBA00023049"/>
    </source>
</evidence>
<keyword evidence="15" id="KW-0482">Metalloprotease</keyword>
<dbReference type="InterPro" id="IPR000585">
    <property type="entry name" value="Hemopexin-like_dom"/>
</dbReference>
<keyword evidence="23" id="KW-1185">Reference proteome</keyword>
<evidence type="ECO:0000256" key="12">
    <source>
        <dbReference type="ARBA" id="ARBA00022737"/>
    </source>
</evidence>
<feature type="binding site" evidence="18">
    <location>
        <position position="302"/>
    </location>
    <ligand>
        <name>Ca(2+)</name>
        <dbReference type="ChEBI" id="CHEBI:29108"/>
        <label>4</label>
    </ligand>
</feature>
<dbReference type="SUPFAM" id="SSF47090">
    <property type="entry name" value="PGBD-like"/>
    <property type="match status" value="1"/>
</dbReference>
<dbReference type="PROSITE" id="PS51642">
    <property type="entry name" value="HEMOPEXIN_2"/>
    <property type="match status" value="3"/>
</dbReference>
<evidence type="ECO:0000256" key="18">
    <source>
        <dbReference type="PIRSR" id="PIRSR621190-2"/>
    </source>
</evidence>
<dbReference type="Proteomes" id="UP000502823">
    <property type="component" value="Unassembled WGS sequence"/>
</dbReference>
<comment type="subcellular location">
    <subcellularLocation>
        <location evidence="3">Cytoplasm</location>
    </subcellularLocation>
    <subcellularLocation>
        <location evidence="2">Melanosome</location>
    </subcellularLocation>
</comment>
<feature type="modified residue" description="Phosphotyrosine; by PKDCC" evidence="19">
    <location>
        <position position="240"/>
    </location>
</feature>
<keyword evidence="16" id="KW-0865">Zymogen</keyword>
<organism evidence="22 23">
    <name type="scientific">Coptotermes formosanus</name>
    <name type="common">Formosan subterranean termite</name>
    <dbReference type="NCBI Taxonomy" id="36987"/>
    <lineage>
        <taxon>Eukaryota</taxon>
        <taxon>Metazoa</taxon>
        <taxon>Ecdysozoa</taxon>
        <taxon>Arthropoda</taxon>
        <taxon>Hexapoda</taxon>
        <taxon>Insecta</taxon>
        <taxon>Pterygota</taxon>
        <taxon>Neoptera</taxon>
        <taxon>Polyneoptera</taxon>
        <taxon>Dictyoptera</taxon>
        <taxon>Blattodea</taxon>
        <taxon>Blattoidea</taxon>
        <taxon>Termitoidae</taxon>
        <taxon>Rhinotermitidae</taxon>
        <taxon>Coptotermes</taxon>
    </lineage>
</organism>
<dbReference type="GO" id="GO:0008270">
    <property type="term" value="F:zinc ion binding"/>
    <property type="evidence" value="ECO:0007669"/>
    <property type="project" value="InterPro"/>
</dbReference>
<dbReference type="PANTHER" id="PTHR10201:SF291">
    <property type="entry name" value="MATRIX METALLOPROTEINASE 1, ISOFORM C-RELATED"/>
    <property type="match status" value="1"/>
</dbReference>
<dbReference type="Pfam" id="PF01471">
    <property type="entry name" value="PG_binding_1"/>
    <property type="match status" value="1"/>
</dbReference>
<proteinExistence type="inferred from homology"/>
<keyword evidence="12" id="KW-0677">Repeat</keyword>
<feature type="binding site" evidence="18">
    <location>
        <position position="136"/>
    </location>
    <ligand>
        <name>Zn(2+)</name>
        <dbReference type="ChEBI" id="CHEBI:29105"/>
        <label>1</label>
    </ligand>
</feature>
<dbReference type="SMART" id="SM00235">
    <property type="entry name" value="ZnMc"/>
    <property type="match status" value="1"/>
</dbReference>
<feature type="binding site" evidence="18">
    <location>
        <position position="164"/>
    </location>
    <ligand>
        <name>Ca(2+)</name>
        <dbReference type="ChEBI" id="CHEBI:29108"/>
        <label>4</label>
    </ligand>
</feature>
<dbReference type="GO" id="GO:0030198">
    <property type="term" value="P:extracellular matrix organization"/>
    <property type="evidence" value="ECO:0007669"/>
    <property type="project" value="TreeGrafter"/>
</dbReference>
<feature type="binding site" evidence="18">
    <location>
        <position position="121"/>
    </location>
    <ligand>
        <name>Zn(2+)</name>
        <dbReference type="ChEBI" id="CHEBI:29105"/>
        <label>1</label>
    </ligand>
</feature>
<dbReference type="InterPro" id="IPR001818">
    <property type="entry name" value="Pept_M10_metallopeptidase"/>
</dbReference>
<dbReference type="PROSITE" id="PS00024">
    <property type="entry name" value="HEMOPEXIN"/>
    <property type="match status" value="1"/>
</dbReference>
<dbReference type="GO" id="GO:0030574">
    <property type="term" value="P:collagen catabolic process"/>
    <property type="evidence" value="ECO:0007669"/>
    <property type="project" value="TreeGrafter"/>
</dbReference>
<dbReference type="GO" id="GO:0006508">
    <property type="term" value="P:proteolysis"/>
    <property type="evidence" value="ECO:0007669"/>
    <property type="project" value="UniProtKB-KW"/>
</dbReference>
<keyword evidence="7" id="KW-0963">Cytoplasm</keyword>
<comment type="cofactor">
    <cofactor evidence="18">
        <name>Ca(2+)</name>
        <dbReference type="ChEBI" id="CHEBI:29108"/>
    </cofactor>
    <text evidence="18">Can bind about 5 Ca(2+) ions per subunit.</text>
</comment>
<dbReference type="InterPro" id="IPR002477">
    <property type="entry name" value="Peptidoglycan-bd-like"/>
</dbReference>
<keyword evidence="18" id="KW-0106">Calcium</keyword>
<evidence type="ECO:0000256" key="13">
    <source>
        <dbReference type="ARBA" id="ARBA00022801"/>
    </source>
</evidence>
<protein>
    <recommendedName>
        <fullName evidence="6">Matrix metalloproteinase-14</fullName>
        <ecNumber evidence="5">3.4.24.80</ecNumber>
    </recommendedName>
</protein>
<comment type="caution">
    <text evidence="22">The sequence shown here is derived from an EMBL/GenBank/DDBJ whole genome shotgun (WGS) entry which is preliminary data.</text>
</comment>
<evidence type="ECO:0000256" key="10">
    <source>
        <dbReference type="ARBA" id="ARBA00022723"/>
    </source>
</evidence>
<dbReference type="SMART" id="SM00120">
    <property type="entry name" value="HX"/>
    <property type="match status" value="4"/>
</dbReference>
<dbReference type="InterPro" id="IPR021190">
    <property type="entry name" value="Pept_M10A"/>
</dbReference>
<dbReference type="GO" id="GO:0005737">
    <property type="term" value="C:cytoplasm"/>
    <property type="evidence" value="ECO:0007669"/>
    <property type="project" value="UniProtKB-SubCell"/>
</dbReference>
<dbReference type="Pfam" id="PF00413">
    <property type="entry name" value="Peptidase_M10"/>
    <property type="match status" value="1"/>
</dbReference>
<evidence type="ECO:0000256" key="9">
    <source>
        <dbReference type="ARBA" id="ARBA00022670"/>
    </source>
</evidence>
<dbReference type="InterPro" id="IPR006026">
    <property type="entry name" value="Peptidase_Metallo"/>
</dbReference>
<feature type="repeat" description="Hemopexin" evidence="20">
    <location>
        <begin position="160"/>
        <end position="205"/>
    </location>
</feature>
<reference evidence="23" key="1">
    <citation type="submission" date="2020-01" db="EMBL/GenBank/DDBJ databases">
        <title>Draft genome sequence of the Termite Coptotermes fromosanus.</title>
        <authorList>
            <person name="Itakura S."/>
            <person name="Yosikawa Y."/>
            <person name="Umezawa K."/>
        </authorList>
    </citation>
    <scope>NUCLEOTIDE SEQUENCE [LARGE SCALE GENOMIC DNA]</scope>
</reference>
<dbReference type="OrthoDB" id="406838at2759"/>
<evidence type="ECO:0000256" key="20">
    <source>
        <dbReference type="PROSITE-ProRule" id="PRU01011"/>
    </source>
</evidence>
<evidence type="ECO:0000313" key="23">
    <source>
        <dbReference type="Proteomes" id="UP000502823"/>
    </source>
</evidence>
<dbReference type="PANTHER" id="PTHR10201">
    <property type="entry name" value="MATRIX METALLOPROTEINASE"/>
    <property type="match status" value="1"/>
</dbReference>
<dbReference type="PIRSF" id="PIRSF001191">
    <property type="entry name" value="Peptidase_M10A_matrix"/>
    <property type="match status" value="1"/>
</dbReference>
<accession>A0A6L2PLT1</accession>
<dbReference type="InterPro" id="IPR018487">
    <property type="entry name" value="Hemopexin-like_repeat"/>
</dbReference>
<feature type="binding site" evidence="18">
    <location>
        <position position="212"/>
    </location>
    <ligand>
        <name>Ca(2+)</name>
        <dbReference type="ChEBI" id="CHEBI:29108"/>
        <label>5</label>
    </ligand>
</feature>
<dbReference type="InterPro" id="IPR036366">
    <property type="entry name" value="PGBDSf"/>
</dbReference>
<keyword evidence="9" id="KW-0645">Protease</keyword>
<dbReference type="CDD" id="cd00094">
    <property type="entry name" value="HX"/>
    <property type="match status" value="1"/>
</dbReference>
<keyword evidence="14 18" id="KW-0862">Zinc</keyword>
<keyword evidence="10 18" id="KW-0479">Metal-binding</keyword>
<dbReference type="InterPro" id="IPR018486">
    <property type="entry name" value="Hemopexin_CS"/>
</dbReference>
<dbReference type="GO" id="GO:0031012">
    <property type="term" value="C:extracellular matrix"/>
    <property type="evidence" value="ECO:0007669"/>
    <property type="project" value="InterPro"/>
</dbReference>
<dbReference type="InterPro" id="IPR036365">
    <property type="entry name" value="PGBD-like_sf"/>
</dbReference>
<evidence type="ECO:0000256" key="6">
    <source>
        <dbReference type="ARBA" id="ARBA00020199"/>
    </source>
</evidence>
<feature type="binding site" evidence="18">
    <location>
        <position position="210"/>
    </location>
    <ligand>
        <name>Ca(2+)</name>
        <dbReference type="ChEBI" id="CHEBI:29108"/>
        <label>4</label>
    </ligand>
</feature>
<evidence type="ECO:0000256" key="11">
    <source>
        <dbReference type="ARBA" id="ARBA00022729"/>
    </source>
</evidence>
<feature type="repeat" description="Hemopexin" evidence="20">
    <location>
        <begin position="298"/>
        <end position="351"/>
    </location>
</feature>
<evidence type="ECO:0000313" key="22">
    <source>
        <dbReference type="EMBL" id="GFG31508.1"/>
    </source>
</evidence>
<evidence type="ECO:0000256" key="16">
    <source>
        <dbReference type="ARBA" id="ARBA00023145"/>
    </source>
</evidence>
<keyword evidence="13" id="KW-0378">Hydrolase</keyword>
<dbReference type="Gene3D" id="2.110.10.10">
    <property type="entry name" value="Hemopexin-like domain"/>
    <property type="match status" value="1"/>
</dbReference>
<feature type="binding site" description="in inhibited form" evidence="18">
    <location>
        <position position="37"/>
    </location>
    <ligand>
        <name>Zn(2+)</name>
        <dbReference type="ChEBI" id="CHEBI:29105"/>
        <label>2</label>
        <note>catalytic</note>
    </ligand>
</feature>
<keyword evidence="17" id="KW-1015">Disulfide bond</keyword>
<sequence>MKAMVKAALTNFQKFFGLPPTGKMDGATEKAMQLPRCAEKDMSPDELHTRRRRYAHWGERWSKRHLSYRIHKYSQKSLLSRAAVDEEMALAFAAWASVTDLVFRQVSEKADINISFFRGEHGDGTPFDGKGNMLGHANRPPGGMLLYGPRRHHPPDLCLNSSFDAIFENPDGIIYVLQGRYYWKLSPDGFVNSYPLLISHHWAELPGDMDAAFATSSGTTYFFKGTKYWVYTYTRLHPGYPKLISEGWPGIPSDIDAATWYTSSVFYFFKEDVYWIYDSRQPSSVNGSRPMTEWGNIAGDLDDVMYIRSGYMYFFSKGHYYRFNCKTKLVDSVWPDQQHYPRAVAPWWFRCSSKETKA</sequence>
<feature type="binding site" evidence="18">
    <location>
        <position position="258"/>
    </location>
    <ligand>
        <name>Ca(2+)</name>
        <dbReference type="ChEBI" id="CHEBI:29108"/>
        <label>5</label>
    </ligand>
</feature>
<feature type="repeat" description="Hemopexin" evidence="20">
    <location>
        <begin position="206"/>
        <end position="251"/>
    </location>
</feature>
<dbReference type="SUPFAM" id="SSF50923">
    <property type="entry name" value="Hemopexin-like domain"/>
    <property type="match status" value="1"/>
</dbReference>
<dbReference type="Pfam" id="PF00045">
    <property type="entry name" value="Hemopexin"/>
    <property type="match status" value="3"/>
</dbReference>
<dbReference type="InterPro" id="IPR036375">
    <property type="entry name" value="Hemopexin-like_dom_sf"/>
</dbReference>
<feature type="binding site" evidence="18">
    <location>
        <position position="111"/>
    </location>
    <ligand>
        <name>Ca(2+)</name>
        <dbReference type="ChEBI" id="CHEBI:29108"/>
        <label>2</label>
    </ligand>
</feature>
<dbReference type="PRINTS" id="PR00138">
    <property type="entry name" value="MATRIXIN"/>
</dbReference>
<evidence type="ECO:0000256" key="5">
    <source>
        <dbReference type="ARBA" id="ARBA00012342"/>
    </source>
</evidence>
<feature type="binding site" evidence="18">
    <location>
        <position position="128"/>
    </location>
    <ligand>
        <name>Ca(2+)</name>
        <dbReference type="ChEBI" id="CHEBI:29108"/>
        <label>3</label>
    </ligand>
</feature>
<name>A0A6L2PLT1_COPFO</name>
<dbReference type="Gene3D" id="1.10.101.10">
    <property type="entry name" value="PGBD-like superfamily/PGBD"/>
    <property type="match status" value="1"/>
</dbReference>
<dbReference type="SUPFAM" id="SSF55486">
    <property type="entry name" value="Metalloproteases ('zincins'), catalytic domain"/>
    <property type="match status" value="1"/>
</dbReference>
<evidence type="ECO:0000256" key="7">
    <source>
        <dbReference type="ARBA" id="ARBA00022490"/>
    </source>
</evidence>
<evidence type="ECO:0000256" key="8">
    <source>
        <dbReference type="ARBA" id="ARBA00022553"/>
    </source>
</evidence>
<dbReference type="EMBL" id="BLKM01000312">
    <property type="protein sequence ID" value="GFG31508.1"/>
    <property type="molecule type" value="Genomic_DNA"/>
</dbReference>
<evidence type="ECO:0000256" key="19">
    <source>
        <dbReference type="PIRSR" id="PIRSR621190-4"/>
    </source>
</evidence>
<evidence type="ECO:0000256" key="1">
    <source>
        <dbReference type="ARBA" id="ARBA00001718"/>
    </source>
</evidence>
<comment type="cofactor">
    <cofactor evidence="18">
        <name>Zn(2+)</name>
        <dbReference type="ChEBI" id="CHEBI:29105"/>
    </cofactor>
    <text evidence="18">Binds 2 Zn(2+) ions per subunit.</text>
</comment>
<evidence type="ECO:0000256" key="4">
    <source>
        <dbReference type="ARBA" id="ARBA00010370"/>
    </source>
</evidence>
<evidence type="ECO:0000256" key="17">
    <source>
        <dbReference type="ARBA" id="ARBA00023157"/>
    </source>
</evidence>
<gene>
    <name evidence="22" type="ORF">Cfor_11665</name>
</gene>
<feature type="binding site" evidence="18">
    <location>
        <position position="123"/>
    </location>
    <ligand>
        <name>Zn(2+)</name>
        <dbReference type="ChEBI" id="CHEBI:29105"/>
        <label>1</label>
    </ligand>
</feature>
<feature type="domain" description="Peptidase metallopeptidase" evidence="21">
    <location>
        <begin position="57"/>
        <end position="179"/>
    </location>
</feature>
<evidence type="ECO:0000256" key="2">
    <source>
        <dbReference type="ARBA" id="ARBA00004223"/>
    </source>
</evidence>
<feature type="binding site" evidence="18">
    <location>
        <position position="166"/>
    </location>
    <ligand>
        <name>Ca(2+)</name>
        <dbReference type="ChEBI" id="CHEBI:29108"/>
        <label>5</label>
    </ligand>
</feature>
<dbReference type="GO" id="GO:0004222">
    <property type="term" value="F:metalloendopeptidase activity"/>
    <property type="evidence" value="ECO:0007669"/>
    <property type="project" value="InterPro"/>
</dbReference>
<comment type="catalytic activity">
    <reaction evidence="1">
        <text>Endopeptidase activity. Activates progelatinase A by cleavage of the propeptide at 37-Asn-|-Leu-38. Other bonds hydrolyzed include 35-Gly-|-Ile-36 in the propeptide of collagenase 3, and 341-Asn-|-Phe-342, 441-Asp-|-Leu-442 and 354-Gln-|-Thr-355 in the aggrecan interglobular domain.</text>
        <dbReference type="EC" id="3.4.24.80"/>
    </reaction>
</comment>
<keyword evidence="11" id="KW-0732">Signal</keyword>
<evidence type="ECO:0000256" key="14">
    <source>
        <dbReference type="ARBA" id="ARBA00022833"/>
    </source>
</evidence>
<keyword evidence="8" id="KW-0597">Phosphoprotein</keyword>
<feature type="binding site" evidence="18">
    <location>
        <position position="304"/>
    </location>
    <ligand>
        <name>Ca(2+)</name>
        <dbReference type="ChEBI" id="CHEBI:29108"/>
        <label>5</label>
    </ligand>
</feature>
<feature type="binding site" evidence="18">
    <location>
        <position position="129"/>
    </location>
    <ligand>
        <name>Ca(2+)</name>
        <dbReference type="ChEBI" id="CHEBI:29108"/>
        <label>3</label>
    </ligand>
</feature>